<evidence type="ECO:0008006" key="4">
    <source>
        <dbReference type="Google" id="ProtNLM"/>
    </source>
</evidence>
<gene>
    <name evidence="2" type="ORF">CR513_32485</name>
</gene>
<feature type="compositionally biased region" description="Basic and acidic residues" evidence="1">
    <location>
        <begin position="223"/>
        <end position="236"/>
    </location>
</feature>
<feature type="compositionally biased region" description="Basic and acidic residues" evidence="1">
    <location>
        <begin position="128"/>
        <end position="146"/>
    </location>
</feature>
<protein>
    <recommendedName>
        <fullName evidence="4">Retrotransposon gag domain-containing protein</fullName>
    </recommendedName>
</protein>
<feature type="non-terminal residue" evidence="2">
    <location>
        <position position="1"/>
    </location>
</feature>
<keyword evidence="3" id="KW-1185">Reference proteome</keyword>
<feature type="region of interest" description="Disordered" evidence="1">
    <location>
        <begin position="128"/>
        <end position="173"/>
    </location>
</feature>
<feature type="region of interest" description="Disordered" evidence="1">
    <location>
        <begin position="223"/>
        <end position="262"/>
    </location>
</feature>
<dbReference type="Proteomes" id="UP000257109">
    <property type="component" value="Unassembled WGS sequence"/>
</dbReference>
<proteinExistence type="predicted"/>
<evidence type="ECO:0000313" key="3">
    <source>
        <dbReference type="Proteomes" id="UP000257109"/>
    </source>
</evidence>
<dbReference type="OrthoDB" id="2919534at2759"/>
<name>A0A371G6K9_MUCPR</name>
<dbReference type="EMBL" id="QJKJ01006582">
    <property type="protein sequence ID" value="RDX86210.1"/>
    <property type="molecule type" value="Genomic_DNA"/>
</dbReference>
<dbReference type="AlphaFoldDB" id="A0A371G6K9"/>
<sequence length="480" mass="54561">MMKAAAEKSGGATREIVNVQALWGQPFSEEINGTPISKNFRESFNDLAASFVSQFTANKVKRLEVANLFDIRKAKDESLKSYLTRFNNATVQKGLRAGQFSDTLALRRPLSMEEIRVHVEKHIEAKEDQADRLEAKRQPSKLRESRPVIPRGQKGEAKHPIQARPRNNPQNFTPLKKKRTQILCKICHTRLLEFPKEAQIERLIQEGHLGRYALGRNERDRVKLKTNGREAEDEQCRSGQGNTRREERQRESSRSRQRADTWHRGTITTISRRGATTVGAKADATPLPVITFSEKDMRYELARQDEPMVVLVIMTEYKVERVLIDHGSSTNILKLGLSMANLEEFLDTFYGFAGKEVVSVWADHRVARRCYEDSLRVGSQPSQESELTINTLDLDLDPRCQLEHERPLLPEDLKEVQVGPSTAHKTKIDTTLAKEKESCLTLFLSENRDVFAWTSVDMPGIDSGFICHRLSILSGSKPIT</sequence>
<accession>A0A371G6K9</accession>
<reference evidence="2" key="1">
    <citation type="submission" date="2018-05" db="EMBL/GenBank/DDBJ databases">
        <title>Draft genome of Mucuna pruriens seed.</title>
        <authorList>
            <person name="Nnadi N.E."/>
            <person name="Vos R."/>
            <person name="Hasami M.H."/>
            <person name="Devisetty U.K."/>
            <person name="Aguiy J.C."/>
        </authorList>
    </citation>
    <scope>NUCLEOTIDE SEQUENCE [LARGE SCALE GENOMIC DNA]</scope>
    <source>
        <strain evidence="2">JCA_2017</strain>
    </source>
</reference>
<comment type="caution">
    <text evidence="2">The sequence shown here is derived from an EMBL/GenBank/DDBJ whole genome shotgun (WGS) entry which is preliminary data.</text>
</comment>
<feature type="compositionally biased region" description="Basic and acidic residues" evidence="1">
    <location>
        <begin position="243"/>
        <end position="262"/>
    </location>
</feature>
<evidence type="ECO:0000256" key="1">
    <source>
        <dbReference type="SAM" id="MobiDB-lite"/>
    </source>
</evidence>
<organism evidence="2 3">
    <name type="scientific">Mucuna pruriens</name>
    <name type="common">Velvet bean</name>
    <name type="synonym">Dolichos pruriens</name>
    <dbReference type="NCBI Taxonomy" id="157652"/>
    <lineage>
        <taxon>Eukaryota</taxon>
        <taxon>Viridiplantae</taxon>
        <taxon>Streptophyta</taxon>
        <taxon>Embryophyta</taxon>
        <taxon>Tracheophyta</taxon>
        <taxon>Spermatophyta</taxon>
        <taxon>Magnoliopsida</taxon>
        <taxon>eudicotyledons</taxon>
        <taxon>Gunneridae</taxon>
        <taxon>Pentapetalae</taxon>
        <taxon>rosids</taxon>
        <taxon>fabids</taxon>
        <taxon>Fabales</taxon>
        <taxon>Fabaceae</taxon>
        <taxon>Papilionoideae</taxon>
        <taxon>50 kb inversion clade</taxon>
        <taxon>NPAAA clade</taxon>
        <taxon>indigoferoid/millettioid clade</taxon>
        <taxon>Phaseoleae</taxon>
        <taxon>Mucuna</taxon>
    </lineage>
</organism>
<evidence type="ECO:0000313" key="2">
    <source>
        <dbReference type="EMBL" id="RDX86210.1"/>
    </source>
</evidence>